<evidence type="ECO:0000313" key="2">
    <source>
        <dbReference type="Proteomes" id="UP000008190"/>
    </source>
</evidence>
<gene>
    <name evidence="1" type="ordered locus">NOCYR_0812</name>
</gene>
<dbReference type="Proteomes" id="UP000008190">
    <property type="component" value="Chromosome"/>
</dbReference>
<keyword evidence="2" id="KW-1185">Reference proteome</keyword>
<dbReference type="HOGENOM" id="CLU_2735992_0_0_11"/>
<dbReference type="EMBL" id="FO082843">
    <property type="protein sequence ID" value="CCF61625.1"/>
    <property type="molecule type" value="Genomic_DNA"/>
</dbReference>
<name>H6QZW0_NOCCG</name>
<dbReference type="KEGG" id="ncy:NOCYR_0812"/>
<dbReference type="AlphaFoldDB" id="H6QZW0"/>
<protein>
    <submittedName>
        <fullName evidence="1">Uncharacterized protein</fullName>
    </submittedName>
</protein>
<reference evidence="1 2" key="1">
    <citation type="journal article" date="2012" name="J. Bacteriol.">
        <title>Genome sequence of the human- and animal-pathogenic strain Nocardia cyriacigeorgica GUH-2.</title>
        <authorList>
            <person name="Zoropogui A."/>
            <person name="Pujic P."/>
            <person name="Normand P."/>
            <person name="Barbe V."/>
            <person name="Beaman B."/>
            <person name="Beaman L."/>
            <person name="Boiron P."/>
            <person name="Colinon C."/>
            <person name="Deredjian A."/>
            <person name="Graindorge A."/>
            <person name="Mangenot S."/>
            <person name="Nazaret S."/>
            <person name="Neto M."/>
            <person name="Petit S."/>
            <person name="Roche D."/>
            <person name="Vallenet D."/>
            <person name="Rodriguez-Nava V."/>
            <person name="Richard Y."/>
            <person name="Cournoyer B."/>
            <person name="Blaha D."/>
        </authorList>
    </citation>
    <scope>NUCLEOTIDE SEQUENCE [LARGE SCALE GENOMIC DNA]</scope>
    <source>
        <strain evidence="1 2">GUH-2</strain>
    </source>
</reference>
<evidence type="ECO:0000313" key="1">
    <source>
        <dbReference type="EMBL" id="CCF61625.1"/>
    </source>
</evidence>
<organism evidence="1 2">
    <name type="scientific">Nocardia cyriacigeorgica (strain GUH-2)</name>
    <dbReference type="NCBI Taxonomy" id="1127134"/>
    <lineage>
        <taxon>Bacteria</taxon>
        <taxon>Bacillati</taxon>
        <taxon>Actinomycetota</taxon>
        <taxon>Actinomycetes</taxon>
        <taxon>Mycobacteriales</taxon>
        <taxon>Nocardiaceae</taxon>
        <taxon>Nocardia</taxon>
    </lineage>
</organism>
<accession>H6QZW0</accession>
<sequence>MDEPEPSGTAVSTLTCGQLSAMDEVEQKRNVDELAKRLNKPLIYSNPDGYRTVVAYCGDPDDLVTDSLPFA</sequence>
<proteinExistence type="predicted"/>